<evidence type="ECO:0000313" key="19">
    <source>
        <dbReference type="Proteomes" id="UP000030671"/>
    </source>
</evidence>
<feature type="compositionally biased region" description="Basic and acidic residues" evidence="16">
    <location>
        <begin position="32"/>
        <end position="41"/>
    </location>
</feature>
<evidence type="ECO:0000256" key="5">
    <source>
        <dbReference type="ARBA" id="ARBA00022676"/>
    </source>
</evidence>
<dbReference type="PANTHER" id="PTHR10050:SF50">
    <property type="entry name" value="DOLICHYL-PHOSPHATE-MANNOSE--PROTEIN MANNOSYLTRANSFERASE 1-RELATED"/>
    <property type="match status" value="1"/>
</dbReference>
<evidence type="ECO:0000256" key="15">
    <source>
        <dbReference type="RuleBase" id="RU367007"/>
    </source>
</evidence>
<feature type="transmembrane region" description="Helical" evidence="15">
    <location>
        <begin position="152"/>
        <end position="172"/>
    </location>
</feature>
<dbReference type="CDD" id="cd23283">
    <property type="entry name" value="beta-trefoil_MIR_PMT1-like"/>
    <property type="match status" value="1"/>
</dbReference>
<keyword evidence="7 15" id="KW-0812">Transmembrane</keyword>
<evidence type="ECO:0000256" key="4">
    <source>
        <dbReference type="ARBA" id="ARBA00012839"/>
    </source>
</evidence>
<feature type="domain" description="MIR" evidence="17">
    <location>
        <begin position="481"/>
        <end position="537"/>
    </location>
</feature>
<dbReference type="FunCoup" id="W4KFP6">
    <property type="interactions" value="138"/>
</dbReference>
<comment type="catalytic activity">
    <reaction evidence="13 15">
        <text>a di-trans,poly-cis-dolichyl beta-D-mannosyl phosphate + L-threonyl-[protein] = 3-O-(alpha-D-mannosyl)-L-threonyl-[protein] + a di-trans,poly-cis-dolichyl phosphate + H(+)</text>
        <dbReference type="Rhea" id="RHEA:53396"/>
        <dbReference type="Rhea" id="RHEA-COMP:11060"/>
        <dbReference type="Rhea" id="RHEA-COMP:13547"/>
        <dbReference type="Rhea" id="RHEA-COMP:19498"/>
        <dbReference type="Rhea" id="RHEA-COMP:19501"/>
        <dbReference type="ChEBI" id="CHEBI:15378"/>
        <dbReference type="ChEBI" id="CHEBI:30013"/>
        <dbReference type="ChEBI" id="CHEBI:57683"/>
        <dbReference type="ChEBI" id="CHEBI:58211"/>
        <dbReference type="ChEBI" id="CHEBI:137323"/>
        <dbReference type="EC" id="2.4.1.109"/>
    </reaction>
</comment>
<feature type="compositionally biased region" description="Basic and acidic residues" evidence="16">
    <location>
        <begin position="938"/>
        <end position="948"/>
    </location>
</feature>
<dbReference type="AlphaFoldDB" id="W4KFP6"/>
<keyword evidence="10 15" id="KW-1133">Transmembrane helix</keyword>
<keyword evidence="8" id="KW-0677">Repeat</keyword>
<comment type="pathway">
    <text evidence="2 15">Protein modification; protein glycosylation.</text>
</comment>
<feature type="region of interest" description="Disordered" evidence="16">
    <location>
        <begin position="1"/>
        <end position="57"/>
    </location>
</feature>
<keyword evidence="19" id="KW-1185">Reference proteome</keyword>
<dbReference type="GeneID" id="20665875"/>
<evidence type="ECO:0000256" key="12">
    <source>
        <dbReference type="ARBA" id="ARBA00023180"/>
    </source>
</evidence>
<dbReference type="Proteomes" id="UP000030671">
    <property type="component" value="Unassembled WGS sequence"/>
</dbReference>
<evidence type="ECO:0000259" key="17">
    <source>
        <dbReference type="PROSITE" id="PS50919"/>
    </source>
</evidence>
<gene>
    <name evidence="18" type="ORF">HETIRDRAFT_103204</name>
</gene>
<proteinExistence type="inferred from homology"/>
<dbReference type="InterPro" id="IPR027005">
    <property type="entry name" value="PMT-like"/>
</dbReference>
<evidence type="ECO:0000256" key="16">
    <source>
        <dbReference type="SAM" id="MobiDB-lite"/>
    </source>
</evidence>
<feature type="domain" description="MIR" evidence="17">
    <location>
        <begin position="412"/>
        <end position="471"/>
    </location>
</feature>
<protein>
    <recommendedName>
        <fullName evidence="4 15">Dolichyl-phosphate-mannose--protein mannosyltransferase</fullName>
        <ecNumber evidence="4 15">2.4.1.109</ecNumber>
    </recommendedName>
</protein>
<feature type="transmembrane region" description="Helical" evidence="15">
    <location>
        <begin position="110"/>
        <end position="132"/>
    </location>
</feature>
<feature type="transmembrane region" description="Helical" evidence="15">
    <location>
        <begin position="709"/>
        <end position="729"/>
    </location>
</feature>
<evidence type="ECO:0000256" key="10">
    <source>
        <dbReference type="ARBA" id="ARBA00022989"/>
    </source>
</evidence>
<feature type="transmembrane region" description="Helical" evidence="15">
    <location>
        <begin position="676"/>
        <end position="697"/>
    </location>
</feature>
<feature type="region of interest" description="Disordered" evidence="16">
    <location>
        <begin position="824"/>
        <end position="948"/>
    </location>
</feature>
<feature type="transmembrane region" description="Helical" evidence="15">
    <location>
        <begin position="652"/>
        <end position="670"/>
    </location>
</feature>
<dbReference type="Gene3D" id="2.80.10.50">
    <property type="match status" value="1"/>
</dbReference>
<evidence type="ECO:0000256" key="3">
    <source>
        <dbReference type="ARBA" id="ARBA00007222"/>
    </source>
</evidence>
<keyword evidence="12" id="KW-0325">Glycoprotein</keyword>
<dbReference type="EC" id="2.4.1.109" evidence="4 15"/>
<evidence type="ECO:0000256" key="9">
    <source>
        <dbReference type="ARBA" id="ARBA00022824"/>
    </source>
</evidence>
<reference evidence="18 19" key="1">
    <citation type="journal article" date="2012" name="New Phytol.">
        <title>Insight into trade-off between wood decay and parasitism from the genome of a fungal forest pathogen.</title>
        <authorList>
            <person name="Olson A."/>
            <person name="Aerts A."/>
            <person name="Asiegbu F."/>
            <person name="Belbahri L."/>
            <person name="Bouzid O."/>
            <person name="Broberg A."/>
            <person name="Canback B."/>
            <person name="Coutinho P.M."/>
            <person name="Cullen D."/>
            <person name="Dalman K."/>
            <person name="Deflorio G."/>
            <person name="van Diepen L.T."/>
            <person name="Dunand C."/>
            <person name="Duplessis S."/>
            <person name="Durling M."/>
            <person name="Gonthier P."/>
            <person name="Grimwood J."/>
            <person name="Fossdal C.G."/>
            <person name="Hansson D."/>
            <person name="Henrissat B."/>
            <person name="Hietala A."/>
            <person name="Himmelstrand K."/>
            <person name="Hoffmeister D."/>
            <person name="Hogberg N."/>
            <person name="James T.Y."/>
            <person name="Karlsson M."/>
            <person name="Kohler A."/>
            <person name="Kues U."/>
            <person name="Lee Y.H."/>
            <person name="Lin Y.C."/>
            <person name="Lind M."/>
            <person name="Lindquist E."/>
            <person name="Lombard V."/>
            <person name="Lucas S."/>
            <person name="Lunden K."/>
            <person name="Morin E."/>
            <person name="Murat C."/>
            <person name="Park J."/>
            <person name="Raffaello T."/>
            <person name="Rouze P."/>
            <person name="Salamov A."/>
            <person name="Schmutz J."/>
            <person name="Solheim H."/>
            <person name="Stahlberg J."/>
            <person name="Velez H."/>
            <person name="de Vries R.P."/>
            <person name="Wiebenga A."/>
            <person name="Woodward S."/>
            <person name="Yakovlev I."/>
            <person name="Garbelotto M."/>
            <person name="Martin F."/>
            <person name="Grigoriev I.V."/>
            <person name="Stenlid J."/>
        </authorList>
    </citation>
    <scope>NUCLEOTIDE SEQUENCE [LARGE SCALE GENOMIC DNA]</scope>
    <source>
        <strain evidence="18 19">TC 32-1</strain>
    </source>
</reference>
<feature type="compositionally biased region" description="Low complexity" evidence="16">
    <location>
        <begin position="900"/>
        <end position="917"/>
    </location>
</feature>
<evidence type="ECO:0000256" key="6">
    <source>
        <dbReference type="ARBA" id="ARBA00022679"/>
    </source>
</evidence>
<dbReference type="InterPro" id="IPR036300">
    <property type="entry name" value="MIR_dom_sf"/>
</dbReference>
<dbReference type="EMBL" id="KI925456">
    <property type="protein sequence ID" value="ETW84677.1"/>
    <property type="molecule type" value="Genomic_DNA"/>
</dbReference>
<evidence type="ECO:0000256" key="1">
    <source>
        <dbReference type="ARBA" id="ARBA00004477"/>
    </source>
</evidence>
<evidence type="ECO:0000313" key="18">
    <source>
        <dbReference type="EMBL" id="ETW84677.1"/>
    </source>
</evidence>
<dbReference type="GO" id="GO:0031502">
    <property type="term" value="C:dolichyl-phosphate-mannose-protein mannosyltransferase complex"/>
    <property type="evidence" value="ECO:0007669"/>
    <property type="project" value="UniProtKB-ARBA"/>
</dbReference>
<keyword evidence="6 15" id="KW-0808">Transferase</keyword>
<feature type="transmembrane region" description="Helical" evidence="15">
    <location>
        <begin position="289"/>
        <end position="308"/>
    </location>
</feature>
<keyword evidence="11 15" id="KW-0472">Membrane</keyword>
<organism evidence="18 19">
    <name type="scientific">Heterobasidion irregulare (strain TC 32-1)</name>
    <dbReference type="NCBI Taxonomy" id="747525"/>
    <lineage>
        <taxon>Eukaryota</taxon>
        <taxon>Fungi</taxon>
        <taxon>Dikarya</taxon>
        <taxon>Basidiomycota</taxon>
        <taxon>Agaricomycotina</taxon>
        <taxon>Agaricomycetes</taxon>
        <taxon>Russulales</taxon>
        <taxon>Bondarzewiaceae</taxon>
        <taxon>Heterobasidion</taxon>
        <taxon>Heterobasidion annosum species complex</taxon>
    </lineage>
</organism>
<comment type="similarity">
    <text evidence="3 15">Belongs to the glycosyltransferase 39 family.</text>
</comment>
<dbReference type="GO" id="GO:0004169">
    <property type="term" value="F:dolichyl-phosphate-mannose-protein mannosyltransferase activity"/>
    <property type="evidence" value="ECO:0007669"/>
    <property type="project" value="UniProtKB-UniRule"/>
</dbReference>
<dbReference type="SUPFAM" id="SSF82109">
    <property type="entry name" value="MIR domain"/>
    <property type="match status" value="1"/>
</dbReference>
<dbReference type="Pfam" id="PF02366">
    <property type="entry name" value="PMT"/>
    <property type="match status" value="1"/>
</dbReference>
<evidence type="ECO:0000256" key="7">
    <source>
        <dbReference type="ARBA" id="ARBA00022692"/>
    </source>
</evidence>
<feature type="transmembrane region" description="Helical" evidence="15">
    <location>
        <begin position="202"/>
        <end position="223"/>
    </location>
</feature>
<comment type="subcellular location">
    <subcellularLocation>
        <location evidence="1 15">Endoplasmic reticulum membrane</location>
        <topology evidence="1 15">Multi-pass membrane protein</topology>
    </subcellularLocation>
</comment>
<dbReference type="Pfam" id="PF02815">
    <property type="entry name" value="MIR"/>
    <property type="match status" value="1"/>
</dbReference>
<comment type="catalytic activity">
    <reaction evidence="14 15">
        <text>a di-trans,poly-cis-dolichyl beta-D-mannosyl phosphate + L-seryl-[protein] = 3-O-(alpha-D-mannosyl)-L-seryl-[protein] + a di-trans,poly-cis-dolichyl phosphate + H(+)</text>
        <dbReference type="Rhea" id="RHEA:17377"/>
        <dbReference type="Rhea" id="RHEA-COMP:9863"/>
        <dbReference type="Rhea" id="RHEA-COMP:13546"/>
        <dbReference type="Rhea" id="RHEA-COMP:19498"/>
        <dbReference type="Rhea" id="RHEA-COMP:19501"/>
        <dbReference type="ChEBI" id="CHEBI:15378"/>
        <dbReference type="ChEBI" id="CHEBI:29999"/>
        <dbReference type="ChEBI" id="CHEBI:57683"/>
        <dbReference type="ChEBI" id="CHEBI:58211"/>
        <dbReference type="ChEBI" id="CHEBI:137321"/>
        <dbReference type="EC" id="2.4.1.109"/>
    </reaction>
</comment>
<comment type="function">
    <text evidence="15">Transfers mannose from Dol-P-mannose to Ser or Thr residues on proteins.</text>
</comment>
<dbReference type="eggNOG" id="KOG3359">
    <property type="taxonomic scope" value="Eukaryota"/>
</dbReference>
<feature type="compositionally biased region" description="Polar residues" evidence="16">
    <location>
        <begin position="883"/>
        <end position="894"/>
    </location>
</feature>
<keyword evidence="5 15" id="KW-0328">Glycosyltransferase</keyword>
<dbReference type="InParanoid" id="W4KFP6"/>
<dbReference type="UniPathway" id="UPA00378"/>
<evidence type="ECO:0000256" key="13">
    <source>
        <dbReference type="ARBA" id="ARBA00045085"/>
    </source>
</evidence>
<dbReference type="FunFam" id="2.80.10.50:FF:000034">
    <property type="entry name" value="Dolichyl-phosphate-mannose-protein mannosyltransferase 1"/>
    <property type="match status" value="1"/>
</dbReference>
<evidence type="ECO:0000256" key="11">
    <source>
        <dbReference type="ARBA" id="ARBA00023136"/>
    </source>
</evidence>
<dbReference type="PANTHER" id="PTHR10050">
    <property type="entry name" value="DOLICHYL-PHOSPHATE-MANNOSE--PROTEIN MANNOSYLTRANSFERASE"/>
    <property type="match status" value="1"/>
</dbReference>
<evidence type="ECO:0000256" key="8">
    <source>
        <dbReference type="ARBA" id="ARBA00022737"/>
    </source>
</evidence>
<dbReference type="RefSeq" id="XP_009544315.1">
    <property type="nucleotide sequence ID" value="XM_009546020.1"/>
</dbReference>
<feature type="domain" description="MIR" evidence="17">
    <location>
        <begin position="342"/>
        <end position="396"/>
    </location>
</feature>
<evidence type="ECO:0000256" key="14">
    <source>
        <dbReference type="ARBA" id="ARBA00045102"/>
    </source>
</evidence>
<dbReference type="STRING" id="747525.W4KFP6"/>
<dbReference type="OrthoDB" id="292747at2759"/>
<feature type="transmembrane region" description="Helical" evidence="15">
    <location>
        <begin position="235"/>
        <end position="251"/>
    </location>
</feature>
<dbReference type="PROSITE" id="PS50919">
    <property type="entry name" value="MIR"/>
    <property type="match status" value="3"/>
</dbReference>
<feature type="transmembrane region" description="Helical" evidence="15">
    <location>
        <begin position="611"/>
        <end position="632"/>
    </location>
</feature>
<dbReference type="KEGG" id="hir:HETIRDRAFT_103204"/>
<dbReference type="InterPro" id="IPR016093">
    <property type="entry name" value="MIR_motif"/>
</dbReference>
<feature type="compositionally biased region" description="Basic and acidic residues" evidence="16">
    <location>
        <begin position="824"/>
        <end position="833"/>
    </location>
</feature>
<keyword evidence="9 15" id="KW-0256">Endoplasmic reticulum</keyword>
<dbReference type="InterPro" id="IPR032421">
    <property type="entry name" value="PMT_4TMC"/>
</dbReference>
<dbReference type="InterPro" id="IPR003342">
    <property type="entry name" value="ArnT-like_N"/>
</dbReference>
<dbReference type="SMART" id="SM00472">
    <property type="entry name" value="MIR"/>
    <property type="match status" value="3"/>
</dbReference>
<name>W4KFP6_HETIT</name>
<dbReference type="HOGENOM" id="CLU_008438_2_1_1"/>
<accession>W4KFP6</accession>
<evidence type="ECO:0000256" key="2">
    <source>
        <dbReference type="ARBA" id="ARBA00004922"/>
    </source>
</evidence>
<dbReference type="Pfam" id="PF16192">
    <property type="entry name" value="PMT_4TMC"/>
    <property type="match status" value="1"/>
</dbReference>
<feature type="compositionally biased region" description="Low complexity" evidence="16">
    <location>
        <begin position="855"/>
        <end position="870"/>
    </location>
</feature>
<sequence>MAPSVRARRPASPPPGLPHSVPAQRFPAPNKNHLDADERRAAASRGYGPSRKPSLPPGGFDITSGEWKLLAVVLVIASAVRLFRISRPDSVVFDEVHFGKFAARYLKTRYFVDVHPPLAKLLITLAAFVFGFDGDFDFKDIGKVYERTPYVAMRMVPAILGIATIPLSYITLRGLDCRATTALLASLLITFENGMITQSRHILLDSPLIFFTALTVFTWTGFCNEDKHKPFTERWWVWLVLTGLSLGAVVSSKWVGLFTIATVGLGTLKQLWTLLGDVRVPPKLFIKHFWTRAVCLILIPVLFYMAMFEIHFLILENSGEGDGFMSAEFQHTLGGHSMEDTYADVAIGSQITLRHVNTQGGYLHSHAHNYPGGSQQQQVTLYPHRDQNNDWRIANATQEGIPWKDWESLDHLHYIENGARVKLRHLSTEKSLHSHDFRPPVSEVDFQNEVSTYGMPDFAGDANDDWIVEIERGDRRDSQSSKRLRTLRTVFRLRHALTGCYLFSHKVKLPTWGFEQQEVTCNKNAVKANSLWIVETNIHPHLPENAPKVNYRLPSFLSKFLELQKVMWQTNAGLTDRHTFDSRPDSWPRLRRGINFWVKDHRQIYLIGNPMIWWLSTAAVLAYVAVRGLLILRAKRGYRDFENTKVVKYDTLCGFLFVGWGLHYLPFFLMGRQLFLHHYFPALYFAILLFCAVFDFLTSLLRPRVRLQIAAALVLLAIWNFSIFSPLAYGTPWTKAKCNNARWLKTWDFSCNDFYDDLSHYNGVIAPTPQQSKMGVATIGGEPGGRGAIVVEDNFGQDNNVVLPKAEETFVDAAKAEPGRDIFAKGDKKDIKSDAQVPVQENDMREKEVSSVGVAESSITPASASASVAAAEEKVADNAPAVQHSTESSLSPATSDAEVKAASSSSSSSPGASESQAIPEPVRHKPEGPMGAEEAEAEEVRNELFPDA</sequence>